<dbReference type="Proteomes" id="UP000504638">
    <property type="component" value="Unplaced"/>
</dbReference>
<evidence type="ECO:0000313" key="1">
    <source>
        <dbReference type="EMBL" id="KAF1817249.1"/>
    </source>
</evidence>
<reference evidence="3" key="3">
    <citation type="submission" date="2025-04" db="UniProtKB">
        <authorList>
            <consortium name="RefSeq"/>
        </authorList>
    </citation>
    <scope>IDENTIFICATION</scope>
    <source>
        <strain evidence="3">CBS 781.70</strain>
    </source>
</reference>
<evidence type="ECO:0000313" key="3">
    <source>
        <dbReference type="RefSeq" id="XP_033538880.1"/>
    </source>
</evidence>
<reference evidence="1 3" key="1">
    <citation type="submission" date="2020-01" db="EMBL/GenBank/DDBJ databases">
        <authorList>
            <consortium name="DOE Joint Genome Institute"/>
            <person name="Haridas S."/>
            <person name="Albert R."/>
            <person name="Binder M."/>
            <person name="Bloem J."/>
            <person name="Labutti K."/>
            <person name="Salamov A."/>
            <person name="Andreopoulos B."/>
            <person name="Baker S.E."/>
            <person name="Barry K."/>
            <person name="Bills G."/>
            <person name="Bluhm B.H."/>
            <person name="Cannon C."/>
            <person name="Castanera R."/>
            <person name="Culley D.E."/>
            <person name="Daum C."/>
            <person name="Ezra D."/>
            <person name="Gonzalez J.B."/>
            <person name="Henrissat B."/>
            <person name="Kuo A."/>
            <person name="Liang C."/>
            <person name="Lipzen A."/>
            <person name="Lutzoni F."/>
            <person name="Magnuson J."/>
            <person name="Mondo S."/>
            <person name="Nolan M."/>
            <person name="Ohm R."/>
            <person name="Pangilinan J."/>
            <person name="Park H.-J."/>
            <person name="Ramirez L."/>
            <person name="Alfaro M."/>
            <person name="Sun H."/>
            <person name="Tritt A."/>
            <person name="Yoshinaga Y."/>
            <person name="Zwiers L.-H."/>
            <person name="Turgeon B.G."/>
            <person name="Goodwin S.B."/>
            <person name="Spatafora J.W."/>
            <person name="Crous P.W."/>
            <person name="Grigoriev I.V."/>
        </authorList>
    </citation>
    <scope>NUCLEOTIDE SEQUENCE</scope>
    <source>
        <strain evidence="1 3">CBS 781.70</strain>
    </source>
</reference>
<dbReference type="RefSeq" id="XP_033538880.1">
    <property type="nucleotide sequence ID" value="XM_033673735.1"/>
</dbReference>
<dbReference type="GeneID" id="54414305"/>
<sequence>MSRYPFPKLESGLPVLSVPNAAKRTEDISLSSPSQYYLVEGWTEKPTTEGDVVIARHVVIGHSVTSDHVISHNWSSRRVSSLFRQSALAILGVLTSPESPPSPFSNSLPFFPSAPILPPIHHLITSSPSRGPATPRRSRHLSILTRTLSPLPSPSHQLV</sequence>
<evidence type="ECO:0000313" key="2">
    <source>
        <dbReference type="Proteomes" id="UP000504638"/>
    </source>
</evidence>
<name>A0A6G1GHA1_9PEZI</name>
<dbReference type="AlphaFoldDB" id="A0A6G1GHA1"/>
<protein>
    <submittedName>
        <fullName evidence="1 3">Uncharacterized protein</fullName>
    </submittedName>
</protein>
<accession>A0A6G1GHA1</accession>
<keyword evidence="2" id="KW-1185">Reference proteome</keyword>
<dbReference type="EMBL" id="ML975149">
    <property type="protein sequence ID" value="KAF1817249.1"/>
    <property type="molecule type" value="Genomic_DNA"/>
</dbReference>
<organism evidence="1">
    <name type="scientific">Eremomyces bilateralis CBS 781.70</name>
    <dbReference type="NCBI Taxonomy" id="1392243"/>
    <lineage>
        <taxon>Eukaryota</taxon>
        <taxon>Fungi</taxon>
        <taxon>Dikarya</taxon>
        <taxon>Ascomycota</taxon>
        <taxon>Pezizomycotina</taxon>
        <taxon>Dothideomycetes</taxon>
        <taxon>Dothideomycetes incertae sedis</taxon>
        <taxon>Eremomycetales</taxon>
        <taxon>Eremomycetaceae</taxon>
        <taxon>Eremomyces</taxon>
    </lineage>
</organism>
<proteinExistence type="predicted"/>
<reference evidence="3" key="2">
    <citation type="submission" date="2020-04" db="EMBL/GenBank/DDBJ databases">
        <authorList>
            <consortium name="NCBI Genome Project"/>
        </authorList>
    </citation>
    <scope>NUCLEOTIDE SEQUENCE</scope>
    <source>
        <strain evidence="3">CBS 781.70</strain>
    </source>
</reference>
<gene>
    <name evidence="1 3" type="ORF">P152DRAFT_12627</name>
</gene>